<dbReference type="Pfam" id="PF01135">
    <property type="entry name" value="PCMT"/>
    <property type="match status" value="1"/>
</dbReference>
<evidence type="ECO:0000313" key="13">
    <source>
        <dbReference type="EMBL" id="QDY78015.1"/>
    </source>
</evidence>
<proteinExistence type="inferred from homology"/>
<evidence type="ECO:0000256" key="9">
    <source>
        <dbReference type="ARBA" id="ARBA00030757"/>
    </source>
</evidence>
<keyword evidence="6 13" id="KW-0489">Methyltransferase</keyword>
<evidence type="ECO:0000256" key="3">
    <source>
        <dbReference type="ARBA" id="ARBA00011890"/>
    </source>
</evidence>
<protein>
    <recommendedName>
        <fullName evidence="4">Protein-L-isoaspartate O-methyltransferase</fullName>
        <ecNumber evidence="3">2.1.1.77</ecNumber>
    </recommendedName>
    <alternativeName>
        <fullName evidence="11">L-isoaspartyl protein carboxyl methyltransferase</fullName>
    </alternativeName>
    <alternativeName>
        <fullName evidence="9">Protein L-isoaspartyl methyltransferase</fullName>
    </alternativeName>
    <alternativeName>
        <fullName evidence="10">Protein-beta-aspartate methyltransferase</fullName>
    </alternativeName>
</protein>
<dbReference type="InterPro" id="IPR029063">
    <property type="entry name" value="SAM-dependent_MTases_sf"/>
</dbReference>
<dbReference type="Proteomes" id="UP000320580">
    <property type="component" value="Chromosome"/>
</dbReference>
<comment type="similarity">
    <text evidence="2">Belongs to the methyltransferase superfamily. L-isoaspartyl/D-aspartyl protein methyltransferase family.</text>
</comment>
<dbReference type="AlphaFoldDB" id="A0A5B8J847"/>
<evidence type="ECO:0000256" key="10">
    <source>
        <dbReference type="ARBA" id="ARBA00031323"/>
    </source>
</evidence>
<dbReference type="EMBL" id="CP042266">
    <property type="protein sequence ID" value="QDY78015.1"/>
    <property type="molecule type" value="Genomic_DNA"/>
</dbReference>
<evidence type="ECO:0000256" key="8">
    <source>
        <dbReference type="ARBA" id="ARBA00022691"/>
    </source>
</evidence>
<sequence length="431" mass="47302">MGHLVWSTAPSVGDRPTPPHPRQRSYQVTDLSRTAQLREEMIEELKELKAVRTAGVEAALRKVPRHVFAPGVPLEKVYAAEYAVITKKDEDGVHISSVSASRVQALMLEQAEIGPGDRVLEIGSGGLNAAYIAELVGESGEVTTADIDPDITDRAKRFLTQAGYERVNVVLADGEGGVPEHAPYDKIVVTVGAWDIPPAWVEQLAEGGRIVVPLRMRGLTRSVAFNRVGDRLISREYELCGFVPMQGVGENRMRLVPLHDEEGAEVALKLDDGQQVDGGRLRDALHQPRTEVWTGITIGGFESNDNLDLWLATALDGFTLLSAKPGARERGIVASVSPIGVATLVDGDSFAYRTVRPTSEERTLFEFGVYGHGPDADKVAQRLADEIQTWDREHRADRARIEAYTRNTSDDLLPAGRVIDKRHTRITISWP</sequence>
<dbReference type="OrthoDB" id="4035289at2"/>
<name>A0A5B8J847_9ACTN</name>
<evidence type="ECO:0000256" key="12">
    <source>
        <dbReference type="SAM" id="MobiDB-lite"/>
    </source>
</evidence>
<dbReference type="NCBIfam" id="TIGR04364">
    <property type="entry name" value="methyltran_FxLD"/>
    <property type="match status" value="1"/>
</dbReference>
<keyword evidence="14" id="KW-1185">Reference proteome</keyword>
<reference evidence="13 14" key="1">
    <citation type="submission" date="2019-07" db="EMBL/GenBank/DDBJ databases">
        <authorList>
            <person name="Zhu P."/>
        </authorList>
    </citation>
    <scope>NUCLEOTIDE SEQUENCE [LARGE SCALE GENOMIC DNA]</scope>
    <source>
        <strain evidence="13 14">SSL-25</strain>
    </source>
</reference>
<evidence type="ECO:0000256" key="6">
    <source>
        <dbReference type="ARBA" id="ARBA00022603"/>
    </source>
</evidence>
<feature type="region of interest" description="Disordered" evidence="12">
    <location>
        <begin position="1"/>
        <end position="29"/>
    </location>
</feature>
<accession>A0A5B8J847</accession>
<keyword evidence="5" id="KW-0963">Cytoplasm</keyword>
<dbReference type="KEGG" id="sqz:FQU76_17580"/>
<dbReference type="InterPro" id="IPR027573">
    <property type="entry name" value="Methyltran_FxLD"/>
</dbReference>
<keyword evidence="8" id="KW-0949">S-adenosyl-L-methionine</keyword>
<evidence type="ECO:0000256" key="4">
    <source>
        <dbReference type="ARBA" id="ARBA00013346"/>
    </source>
</evidence>
<comment type="subcellular location">
    <subcellularLocation>
        <location evidence="1">Cytoplasm</location>
    </subcellularLocation>
</comment>
<dbReference type="PROSITE" id="PS01279">
    <property type="entry name" value="PCMT"/>
    <property type="match status" value="1"/>
</dbReference>
<dbReference type="GO" id="GO:0005737">
    <property type="term" value="C:cytoplasm"/>
    <property type="evidence" value="ECO:0007669"/>
    <property type="project" value="UniProtKB-SubCell"/>
</dbReference>
<dbReference type="PANTHER" id="PTHR11579">
    <property type="entry name" value="PROTEIN-L-ISOASPARTATE O-METHYLTRANSFERASE"/>
    <property type="match status" value="1"/>
</dbReference>
<dbReference type="CDD" id="cd02440">
    <property type="entry name" value="AdoMet_MTases"/>
    <property type="match status" value="1"/>
</dbReference>
<organism evidence="13 14">
    <name type="scientific">Streptomyces qinzhouensis</name>
    <dbReference type="NCBI Taxonomy" id="2599401"/>
    <lineage>
        <taxon>Bacteria</taxon>
        <taxon>Bacillati</taxon>
        <taxon>Actinomycetota</taxon>
        <taxon>Actinomycetes</taxon>
        <taxon>Kitasatosporales</taxon>
        <taxon>Streptomycetaceae</taxon>
        <taxon>Streptomyces</taxon>
    </lineage>
</organism>
<dbReference type="PANTHER" id="PTHR11579:SF0">
    <property type="entry name" value="PROTEIN-L-ISOASPARTATE(D-ASPARTATE) O-METHYLTRANSFERASE"/>
    <property type="match status" value="1"/>
</dbReference>
<evidence type="ECO:0000256" key="5">
    <source>
        <dbReference type="ARBA" id="ARBA00022490"/>
    </source>
</evidence>
<evidence type="ECO:0000256" key="2">
    <source>
        <dbReference type="ARBA" id="ARBA00005369"/>
    </source>
</evidence>
<dbReference type="EC" id="2.1.1.77" evidence="3"/>
<dbReference type="GO" id="GO:0032259">
    <property type="term" value="P:methylation"/>
    <property type="evidence" value="ECO:0007669"/>
    <property type="project" value="UniProtKB-KW"/>
</dbReference>
<gene>
    <name evidence="13" type="primary">fxlM</name>
    <name evidence="13" type="ORF">FQU76_17580</name>
</gene>
<dbReference type="SUPFAM" id="SSF53335">
    <property type="entry name" value="S-adenosyl-L-methionine-dependent methyltransferases"/>
    <property type="match status" value="1"/>
</dbReference>
<evidence type="ECO:0000256" key="11">
    <source>
        <dbReference type="ARBA" id="ARBA00031350"/>
    </source>
</evidence>
<evidence type="ECO:0000256" key="1">
    <source>
        <dbReference type="ARBA" id="ARBA00004496"/>
    </source>
</evidence>
<dbReference type="GO" id="GO:0004719">
    <property type="term" value="F:protein-L-isoaspartate (D-aspartate) O-methyltransferase activity"/>
    <property type="evidence" value="ECO:0007669"/>
    <property type="project" value="UniProtKB-EC"/>
</dbReference>
<keyword evidence="7 13" id="KW-0808">Transferase</keyword>
<dbReference type="Gene3D" id="3.40.50.150">
    <property type="entry name" value="Vaccinia Virus protein VP39"/>
    <property type="match status" value="1"/>
</dbReference>
<dbReference type="InterPro" id="IPR000682">
    <property type="entry name" value="PCMT"/>
</dbReference>
<evidence type="ECO:0000313" key="14">
    <source>
        <dbReference type="Proteomes" id="UP000320580"/>
    </source>
</evidence>
<evidence type="ECO:0000256" key="7">
    <source>
        <dbReference type="ARBA" id="ARBA00022679"/>
    </source>
</evidence>